<organism evidence="2 3">
    <name type="scientific">Micromonospora chokoriensis</name>
    <dbReference type="NCBI Taxonomy" id="356851"/>
    <lineage>
        <taxon>Bacteria</taxon>
        <taxon>Bacillati</taxon>
        <taxon>Actinomycetota</taxon>
        <taxon>Actinomycetes</taxon>
        <taxon>Micromonosporales</taxon>
        <taxon>Micromonosporaceae</taxon>
        <taxon>Micromonospora</taxon>
    </lineage>
</organism>
<evidence type="ECO:0000313" key="2">
    <source>
        <dbReference type="EMBL" id="SCE93633.1"/>
    </source>
</evidence>
<dbReference type="AlphaFoldDB" id="A0A1C4WBQ5"/>
<protein>
    <submittedName>
        <fullName evidence="2">Uncharacterized protein</fullName>
    </submittedName>
</protein>
<dbReference type="Proteomes" id="UP000198224">
    <property type="component" value="Chromosome I"/>
</dbReference>
<proteinExistence type="predicted"/>
<feature type="region of interest" description="Disordered" evidence="1">
    <location>
        <begin position="1"/>
        <end position="39"/>
    </location>
</feature>
<keyword evidence="3" id="KW-1185">Reference proteome</keyword>
<name>A0A1C4WBQ5_9ACTN</name>
<dbReference type="EMBL" id="LT607409">
    <property type="protein sequence ID" value="SCE93633.1"/>
    <property type="molecule type" value="Genomic_DNA"/>
</dbReference>
<evidence type="ECO:0000313" key="3">
    <source>
        <dbReference type="Proteomes" id="UP000198224"/>
    </source>
</evidence>
<evidence type="ECO:0000256" key="1">
    <source>
        <dbReference type="SAM" id="MobiDB-lite"/>
    </source>
</evidence>
<reference evidence="3" key="1">
    <citation type="submission" date="2016-06" db="EMBL/GenBank/DDBJ databases">
        <authorList>
            <person name="Varghese N."/>
            <person name="Submissions Spin"/>
        </authorList>
    </citation>
    <scope>NUCLEOTIDE SEQUENCE [LARGE SCALE GENOMIC DNA]</scope>
    <source>
        <strain evidence="3">DSM 45160</strain>
    </source>
</reference>
<gene>
    <name evidence="2" type="ORF">GA0070612_2322</name>
</gene>
<sequence length="173" mass="18823">MLTPTSRSVGRSLPATVMSPTWRSTGCAPPGPHVGGRARTPVWRLSTGCTPPGPHSGGRARTPVSGLPQPRLGPYPQFPRPCGARTPHTPLRPMWCCRADGLPWPCADARLLLKAEFDSDPAALTIYLAGLYHEAAHDLYQLNPYDGPAPRELFERFVAWGPFRRPVIDPDGP</sequence>
<accession>A0A1C4WBQ5</accession>